<accession>A0A3T0E8M1</accession>
<dbReference type="PANTHER" id="PTHR32063">
    <property type="match status" value="1"/>
</dbReference>
<dbReference type="Gene3D" id="3.30.70.1430">
    <property type="entry name" value="Multidrug efflux transporter AcrB pore domain"/>
    <property type="match status" value="2"/>
</dbReference>
<name>A0A3T0E8M1_9PROT</name>
<dbReference type="Pfam" id="PF00873">
    <property type="entry name" value="ACR_tran"/>
    <property type="match status" value="1"/>
</dbReference>
<dbReference type="Gene3D" id="1.20.1640.10">
    <property type="entry name" value="Multidrug efflux transporter AcrB transmembrane domain"/>
    <property type="match status" value="2"/>
</dbReference>
<dbReference type="KEGG" id="gak:X907_1028"/>
<dbReference type="Gene3D" id="3.30.70.1320">
    <property type="entry name" value="Multidrug efflux transporter AcrB pore domain like"/>
    <property type="match status" value="1"/>
</dbReference>
<gene>
    <name evidence="1" type="ORF">X907_1028</name>
</gene>
<proteinExistence type="predicted"/>
<dbReference type="GO" id="GO:0005886">
    <property type="term" value="C:plasma membrane"/>
    <property type="evidence" value="ECO:0007669"/>
    <property type="project" value="TreeGrafter"/>
</dbReference>
<dbReference type="InterPro" id="IPR027463">
    <property type="entry name" value="AcrB_DN_DC_subdom"/>
</dbReference>
<organism evidence="1 2">
    <name type="scientific">Glycocaulis alkaliphilus</name>
    <dbReference type="NCBI Taxonomy" id="1434191"/>
    <lineage>
        <taxon>Bacteria</taxon>
        <taxon>Pseudomonadati</taxon>
        <taxon>Pseudomonadota</taxon>
        <taxon>Alphaproteobacteria</taxon>
        <taxon>Maricaulales</taxon>
        <taxon>Maricaulaceae</taxon>
        <taxon>Glycocaulis</taxon>
    </lineage>
</organism>
<protein>
    <submittedName>
        <fullName evidence="1">Acriflavin resistance protein</fullName>
    </submittedName>
</protein>
<dbReference type="SUPFAM" id="SSF82866">
    <property type="entry name" value="Multidrug efflux transporter AcrB transmembrane domain"/>
    <property type="match status" value="2"/>
</dbReference>
<dbReference type="SUPFAM" id="SSF82714">
    <property type="entry name" value="Multidrug efflux transporter AcrB TolC docking domain, DN and DC subdomains"/>
    <property type="match status" value="2"/>
</dbReference>
<dbReference type="AlphaFoldDB" id="A0A3T0E8M1"/>
<dbReference type="Gene3D" id="3.30.70.1440">
    <property type="entry name" value="Multidrug efflux transporter AcrB pore domain"/>
    <property type="match status" value="1"/>
</dbReference>
<evidence type="ECO:0000313" key="1">
    <source>
        <dbReference type="EMBL" id="AZU03567.1"/>
    </source>
</evidence>
<dbReference type="GO" id="GO:0042910">
    <property type="term" value="F:xenobiotic transmembrane transporter activity"/>
    <property type="evidence" value="ECO:0007669"/>
    <property type="project" value="TreeGrafter"/>
</dbReference>
<evidence type="ECO:0000313" key="2">
    <source>
        <dbReference type="Proteomes" id="UP000286954"/>
    </source>
</evidence>
<dbReference type="Proteomes" id="UP000286954">
    <property type="component" value="Chromosome"/>
</dbReference>
<dbReference type="SUPFAM" id="SSF82693">
    <property type="entry name" value="Multidrug efflux transporter AcrB pore domain, PN1, PN2, PC1 and PC2 subdomains"/>
    <property type="match status" value="2"/>
</dbReference>
<dbReference type="Gene3D" id="3.30.2090.10">
    <property type="entry name" value="Multidrug efflux transporter AcrB TolC docking domain, DN and DC subdomains"/>
    <property type="match status" value="2"/>
</dbReference>
<keyword evidence="2" id="KW-1185">Reference proteome</keyword>
<dbReference type="OrthoDB" id="9798415at2"/>
<dbReference type="InterPro" id="IPR001036">
    <property type="entry name" value="Acrflvin-R"/>
</dbReference>
<dbReference type="PANTHER" id="PTHR32063:SF18">
    <property type="entry name" value="CATION EFFLUX SYSTEM PROTEIN"/>
    <property type="match status" value="1"/>
</dbReference>
<sequence length="1034" mass="110198">MSTLFYRFPRLAGLALFLMVVAGIAALATMGRQEDPYLTERFGRVVTLYPGADAERVEALVSERLERVLLELAEVDQTTSVSRANISSVSFGIREDLNATEVEQAWTKIREQVASIQASLPGEAGLPRVVREYMGASSIIVALSWPEGSDASIGALGRLSRELEDRLRGLDATYRTELFGAPEEEIRVVLDPEAAAALGITASDVAALLARSDSRAPAGRLAGDDYDFIVEVEGAFDTLERVRAVTLSGREGRGFVRLGDIATVERARREPDATQAWFNGTRSVLVGAYVQPDRRVDNWGRQAERLVEQFRQATPGLDVDIVFSQSDYVEKRLYGLAINLGYSALIVFGVLFLMMGWRSALIVGSALPLTVLLVLFLINMYGQPLHQMSVTGLVVALGLLIDNAIVVVDDYRLLRRRGLERLAAVDKAVRTLFAPLLASTATTVFAFAPIALMPGSAGEFISMIGVSVIFAVTASFLLAFTIILSLAAWFDDKADTGDGPRPFWRDGLRSRPLAWAYRKLLDAVIAQPAIGMLLAVILPVTGFLAASTLPSQFFPPTERDMFEISVTLPSGVSMEETRRRTEAVTAMLREYEGVEDVGWVLGGSAPRVYYNMRRGQAGRPNYAAGWVRTISPAATRLITQDFQARAREAFPGTMVLATPFEQGPPTPAPIELKIVGPELAVLDTLGQDIRRVLAATPGVTYTQAQLLLGEPVARLSADEASAALAGLRLADVAGRVRADMDGVLGGTVVEGVEVLPVRVIGPADRREAAGNIAATPLPGQGRGAMSTVGALGAMTLVPQTASIIRLDGERANPVYGYLSPFVLPAPALESFFARLDASGIEMPPGYRLVIGGEAESQGEATADLMSTAIPLLILMIGSVVLAFNSFRYAGIVFTVGFLSVGLALFGVWLFGTPLGFNAIVGSMGLVGLSINGTIVVLSALRNSPEALLGDALAIRETVMDATRHIIATTLTTMGGFAPLLLDGDPFWLPFAAAVAGGVAGSAMLALIFAPAAFVMLVRFRGAGAQALPGPAPAS</sequence>
<dbReference type="EMBL" id="CP018911">
    <property type="protein sequence ID" value="AZU03567.1"/>
    <property type="molecule type" value="Genomic_DNA"/>
</dbReference>
<dbReference type="RefSeq" id="WP_127565931.1">
    <property type="nucleotide sequence ID" value="NZ_BMFB01000002.1"/>
</dbReference>
<dbReference type="PRINTS" id="PR00702">
    <property type="entry name" value="ACRIFLAVINRP"/>
</dbReference>
<reference evidence="1 2" key="1">
    <citation type="submission" date="2016-12" db="EMBL/GenBank/DDBJ databases">
        <title>The genome of dimorphic prosthecate Glycocaulis alkaliphilus 6b-8t, isolated from crude oil dictates its adaptability in petroleum environments.</title>
        <authorList>
            <person name="Wu X.-L."/>
            <person name="Geng S."/>
        </authorList>
    </citation>
    <scope>NUCLEOTIDE SEQUENCE [LARGE SCALE GENOMIC DNA]</scope>
    <source>
        <strain evidence="1 2">6B-8</strain>
    </source>
</reference>